<dbReference type="Proteomes" id="UP000703269">
    <property type="component" value="Unassembled WGS sequence"/>
</dbReference>
<reference evidence="3 4" key="1">
    <citation type="submission" date="2021-08" db="EMBL/GenBank/DDBJ databases">
        <title>Draft Genome Sequence of Phanerochaete sordida strain YK-624.</title>
        <authorList>
            <person name="Mori T."/>
            <person name="Dohra H."/>
            <person name="Suzuki T."/>
            <person name="Kawagishi H."/>
            <person name="Hirai H."/>
        </authorList>
    </citation>
    <scope>NUCLEOTIDE SEQUENCE [LARGE SCALE GENOMIC DNA]</scope>
    <source>
        <strain evidence="3 4">YK-624</strain>
    </source>
</reference>
<dbReference type="EMBL" id="BPQB01000090">
    <property type="protein sequence ID" value="GJE98575.1"/>
    <property type="molecule type" value="Genomic_DNA"/>
</dbReference>
<feature type="domain" description="Yeast cell wall synthesis Kre9/Knh1-like N-terminal" evidence="2">
    <location>
        <begin position="10"/>
        <end position="98"/>
    </location>
</feature>
<evidence type="ECO:0000313" key="3">
    <source>
        <dbReference type="EMBL" id="GJE98575.1"/>
    </source>
</evidence>
<dbReference type="Pfam" id="PF10342">
    <property type="entry name" value="Kre9_KNH"/>
    <property type="match status" value="1"/>
</dbReference>
<accession>A0A9P3LKQ0</accession>
<evidence type="ECO:0000313" key="4">
    <source>
        <dbReference type="Proteomes" id="UP000703269"/>
    </source>
</evidence>
<proteinExistence type="predicted"/>
<dbReference type="InterPro" id="IPR018466">
    <property type="entry name" value="Kre9/Knh1-like_N"/>
</dbReference>
<keyword evidence="4" id="KW-1185">Reference proteome</keyword>
<evidence type="ECO:0000259" key="2">
    <source>
        <dbReference type="Pfam" id="PF10342"/>
    </source>
</evidence>
<comment type="caution">
    <text evidence="3">The sequence shown here is derived from an EMBL/GenBank/DDBJ whole genome shotgun (WGS) entry which is preliminary data.</text>
</comment>
<sequence>MTVYVPKITSPAAGTVWTAGNTYTVTWDTSDAPESISNGSKVVLAKGGSQDYQHPLAEGFDLRAGSVEITIPAGTAAGSDYAIVLFGDSGNYSPEFTIQA</sequence>
<keyword evidence="1" id="KW-0732">Signal</keyword>
<dbReference type="AlphaFoldDB" id="A0A9P3LKQ0"/>
<gene>
    <name evidence="3" type="ORF">PsYK624_148080</name>
</gene>
<protein>
    <submittedName>
        <fullName evidence="3">GPI anchored serine-threonine rich family protein</fullName>
    </submittedName>
</protein>
<dbReference type="OrthoDB" id="2317741at2759"/>
<name>A0A9P3LKQ0_9APHY</name>
<evidence type="ECO:0000256" key="1">
    <source>
        <dbReference type="ARBA" id="ARBA00022729"/>
    </source>
</evidence>
<organism evidence="3 4">
    <name type="scientific">Phanerochaete sordida</name>
    <dbReference type="NCBI Taxonomy" id="48140"/>
    <lineage>
        <taxon>Eukaryota</taxon>
        <taxon>Fungi</taxon>
        <taxon>Dikarya</taxon>
        <taxon>Basidiomycota</taxon>
        <taxon>Agaricomycotina</taxon>
        <taxon>Agaricomycetes</taxon>
        <taxon>Polyporales</taxon>
        <taxon>Phanerochaetaceae</taxon>
        <taxon>Phanerochaete</taxon>
    </lineage>
</organism>